<evidence type="ECO:0000313" key="1">
    <source>
        <dbReference type="EMBL" id="GMR35333.1"/>
    </source>
</evidence>
<evidence type="ECO:0000313" key="2">
    <source>
        <dbReference type="Proteomes" id="UP001328107"/>
    </source>
</evidence>
<gene>
    <name evidence="1" type="ORF">PMAYCL1PPCAC_05528</name>
</gene>
<dbReference type="EMBL" id="BTRK01000002">
    <property type="protein sequence ID" value="GMR35333.1"/>
    <property type="molecule type" value="Genomic_DNA"/>
</dbReference>
<sequence length="85" mass="9522">FVLADRYCMEGVRKDLEKFMINSDLSNLPFDITMNWVKAADATGSVELMAKLVDQLVEVPSDLLKCFKDLNEIVSAPTRIGIAEQ</sequence>
<feature type="non-terminal residue" evidence="1">
    <location>
        <position position="1"/>
    </location>
</feature>
<reference evidence="2" key="1">
    <citation type="submission" date="2022-10" db="EMBL/GenBank/DDBJ databases">
        <title>Genome assembly of Pristionchus species.</title>
        <authorList>
            <person name="Yoshida K."/>
            <person name="Sommer R.J."/>
        </authorList>
    </citation>
    <scope>NUCLEOTIDE SEQUENCE [LARGE SCALE GENOMIC DNA]</scope>
    <source>
        <strain evidence="2">RS5460</strain>
    </source>
</reference>
<name>A0AAN4Z6N9_9BILA</name>
<comment type="caution">
    <text evidence="1">The sequence shown here is derived from an EMBL/GenBank/DDBJ whole genome shotgun (WGS) entry which is preliminary data.</text>
</comment>
<accession>A0AAN4Z6N9</accession>
<protein>
    <submittedName>
        <fullName evidence="1">Uncharacterized protein</fullName>
    </submittedName>
</protein>
<proteinExistence type="predicted"/>
<dbReference type="AlphaFoldDB" id="A0AAN4Z6N9"/>
<dbReference type="Proteomes" id="UP001328107">
    <property type="component" value="Unassembled WGS sequence"/>
</dbReference>
<organism evidence="1 2">
    <name type="scientific">Pristionchus mayeri</name>
    <dbReference type="NCBI Taxonomy" id="1317129"/>
    <lineage>
        <taxon>Eukaryota</taxon>
        <taxon>Metazoa</taxon>
        <taxon>Ecdysozoa</taxon>
        <taxon>Nematoda</taxon>
        <taxon>Chromadorea</taxon>
        <taxon>Rhabditida</taxon>
        <taxon>Rhabditina</taxon>
        <taxon>Diplogasteromorpha</taxon>
        <taxon>Diplogasteroidea</taxon>
        <taxon>Neodiplogasteridae</taxon>
        <taxon>Pristionchus</taxon>
    </lineage>
</organism>
<keyword evidence="2" id="KW-1185">Reference proteome</keyword>